<dbReference type="Proteomes" id="UP000507245">
    <property type="component" value="Unassembled WGS sequence"/>
</dbReference>
<proteinExistence type="predicted"/>
<keyword evidence="2" id="KW-1185">Reference proteome</keyword>
<reference evidence="2" key="1">
    <citation type="journal article" date="2020" name="Genome Biol.">
        <title>Gamete binning: chromosome-level and haplotype-resolved genome assembly enabled by high-throughput single-cell sequencing of gamete genomes.</title>
        <authorList>
            <person name="Campoy J.A."/>
            <person name="Sun H."/>
            <person name="Goel M."/>
            <person name="Jiao W.-B."/>
            <person name="Folz-Donahue K."/>
            <person name="Wang N."/>
            <person name="Rubio M."/>
            <person name="Liu C."/>
            <person name="Kukat C."/>
            <person name="Ruiz D."/>
            <person name="Huettel B."/>
            <person name="Schneeberger K."/>
        </authorList>
    </citation>
    <scope>NUCLEOTIDE SEQUENCE [LARGE SCALE GENOMIC DNA]</scope>
    <source>
        <strain evidence="2">cv. Rojo Pasion</strain>
    </source>
</reference>
<evidence type="ECO:0000313" key="2">
    <source>
        <dbReference type="Proteomes" id="UP000507245"/>
    </source>
</evidence>
<gene>
    <name evidence="1" type="ORF">ORAREDHAP_LOCUS48764</name>
</gene>
<name>A0A6J5Y9E9_PRUAR</name>
<organism evidence="1 2">
    <name type="scientific">Prunus armeniaca</name>
    <name type="common">Apricot</name>
    <name type="synonym">Armeniaca vulgaris</name>
    <dbReference type="NCBI Taxonomy" id="36596"/>
    <lineage>
        <taxon>Eukaryota</taxon>
        <taxon>Viridiplantae</taxon>
        <taxon>Streptophyta</taxon>
        <taxon>Embryophyta</taxon>
        <taxon>Tracheophyta</taxon>
        <taxon>Spermatophyta</taxon>
        <taxon>Magnoliopsida</taxon>
        <taxon>eudicotyledons</taxon>
        <taxon>Gunneridae</taxon>
        <taxon>Pentapetalae</taxon>
        <taxon>rosids</taxon>
        <taxon>fabids</taxon>
        <taxon>Rosales</taxon>
        <taxon>Rosaceae</taxon>
        <taxon>Amygdaloideae</taxon>
        <taxon>Amygdaleae</taxon>
        <taxon>Prunus</taxon>
    </lineage>
</organism>
<dbReference type="EMBL" id="CAEKKB010000008">
    <property type="protein sequence ID" value="CAB4320174.1"/>
    <property type="molecule type" value="Genomic_DNA"/>
</dbReference>
<dbReference type="AlphaFoldDB" id="A0A6J5Y9E9"/>
<evidence type="ECO:0000313" key="1">
    <source>
        <dbReference type="EMBL" id="CAB4320174.1"/>
    </source>
</evidence>
<protein>
    <submittedName>
        <fullName evidence="1">Uncharacterized protein</fullName>
    </submittedName>
</protein>
<accession>A0A6J5Y9E9</accession>
<sequence length="175" mass="19736">MPLSIFKERSGVIEGSDHITSPGIKLGPSHGALLRLFFLFDDSLWEGPNLIPSDVMWLIPQLLLLIIRSHEGSARENRTLLITNFFVGGMRFARLYPRFTISSSEGWNLNLGSRSSTDSSVVVLVRSTVLEYKVIKCFSFREEAAESSEVIFTNELTSYLAFFNLFFIPKIPKSP</sequence>